<sequence>SISNLGQCLEEHLTTEGWV</sequence>
<reference evidence="1" key="1">
    <citation type="submission" date="2021-02" db="EMBL/GenBank/DDBJ databases">
        <authorList>
            <person name="Nowell W R."/>
        </authorList>
    </citation>
    <scope>NUCLEOTIDE SEQUENCE</scope>
</reference>
<feature type="non-terminal residue" evidence="1">
    <location>
        <position position="1"/>
    </location>
</feature>
<dbReference type="EMBL" id="CAJOAX010007674">
    <property type="protein sequence ID" value="CAF4015249.1"/>
    <property type="molecule type" value="Genomic_DNA"/>
</dbReference>
<name>A0A819PHK5_9BILA</name>
<proteinExistence type="predicted"/>
<accession>A0A819PHK5</accession>
<evidence type="ECO:0000313" key="1">
    <source>
        <dbReference type="EMBL" id="CAF4015249.1"/>
    </source>
</evidence>
<gene>
    <name evidence="1" type="ORF">OTI717_LOCUS29783</name>
</gene>
<evidence type="ECO:0000313" key="2">
    <source>
        <dbReference type="Proteomes" id="UP000663823"/>
    </source>
</evidence>
<protein>
    <submittedName>
        <fullName evidence="1">Uncharacterized protein</fullName>
    </submittedName>
</protein>
<dbReference type="AlphaFoldDB" id="A0A819PHK5"/>
<organism evidence="1 2">
    <name type="scientific">Rotaria sordida</name>
    <dbReference type="NCBI Taxonomy" id="392033"/>
    <lineage>
        <taxon>Eukaryota</taxon>
        <taxon>Metazoa</taxon>
        <taxon>Spiralia</taxon>
        <taxon>Gnathifera</taxon>
        <taxon>Rotifera</taxon>
        <taxon>Eurotatoria</taxon>
        <taxon>Bdelloidea</taxon>
        <taxon>Philodinida</taxon>
        <taxon>Philodinidae</taxon>
        <taxon>Rotaria</taxon>
    </lineage>
</organism>
<dbReference type="Proteomes" id="UP000663823">
    <property type="component" value="Unassembled WGS sequence"/>
</dbReference>
<comment type="caution">
    <text evidence="1">The sequence shown here is derived from an EMBL/GenBank/DDBJ whole genome shotgun (WGS) entry which is preliminary data.</text>
</comment>